<dbReference type="InterPro" id="IPR019734">
    <property type="entry name" value="TPR_rpt"/>
</dbReference>
<dbReference type="SMART" id="SM00028">
    <property type="entry name" value="TPR"/>
    <property type="match status" value="3"/>
</dbReference>
<dbReference type="SMART" id="SM00530">
    <property type="entry name" value="HTH_XRE"/>
    <property type="match status" value="1"/>
</dbReference>
<dbReference type="EMBL" id="LQYN01000015">
    <property type="protein sequence ID" value="KYD10239.1"/>
    <property type="molecule type" value="Genomic_DNA"/>
</dbReference>
<dbReference type="AlphaFoldDB" id="A0A150LE04"/>
<comment type="caution">
    <text evidence="2">The sequence shown here is derived from an EMBL/GenBank/DDBJ whole genome shotgun (WGS) entry which is preliminary data.</text>
</comment>
<dbReference type="Gene3D" id="1.10.260.40">
    <property type="entry name" value="lambda repressor-like DNA-binding domains"/>
    <property type="match status" value="1"/>
</dbReference>
<evidence type="ECO:0000313" key="2">
    <source>
        <dbReference type="EMBL" id="KYD10239.1"/>
    </source>
</evidence>
<dbReference type="PATRIC" id="fig|46224.3.peg.1165"/>
<organism evidence="2 3">
    <name type="scientific">Heyndrickxia sporothermodurans</name>
    <dbReference type="NCBI Taxonomy" id="46224"/>
    <lineage>
        <taxon>Bacteria</taxon>
        <taxon>Bacillati</taxon>
        <taxon>Bacillota</taxon>
        <taxon>Bacilli</taxon>
        <taxon>Bacillales</taxon>
        <taxon>Bacillaceae</taxon>
        <taxon>Heyndrickxia</taxon>
    </lineage>
</organism>
<reference evidence="2 3" key="1">
    <citation type="submission" date="2016-01" db="EMBL/GenBank/DDBJ databases">
        <title>Genome Sequences of Twelve Sporeforming Bacillus Species Isolated from Foods.</title>
        <authorList>
            <person name="Berendsen E.M."/>
            <person name="Wells-Bennik M.H."/>
            <person name="Krawcyk A.O."/>
            <person name="De Jong A."/>
            <person name="Holsappel S."/>
            <person name="Eijlander R.T."/>
            <person name="Kuipers O.P."/>
        </authorList>
    </citation>
    <scope>NUCLEOTIDE SEQUENCE [LARGE SCALE GENOMIC DNA]</scope>
    <source>
        <strain evidence="2 3">B4102</strain>
    </source>
</reference>
<dbReference type="GO" id="GO:0003677">
    <property type="term" value="F:DNA binding"/>
    <property type="evidence" value="ECO:0007669"/>
    <property type="project" value="InterPro"/>
</dbReference>
<evidence type="ECO:0000313" key="3">
    <source>
        <dbReference type="Proteomes" id="UP000075666"/>
    </source>
</evidence>
<feature type="domain" description="HTH cro/C1-type" evidence="1">
    <location>
        <begin position="7"/>
        <end position="60"/>
    </location>
</feature>
<dbReference type="STRING" id="46224.B4102_0145"/>
<dbReference type="Gene3D" id="1.25.40.10">
    <property type="entry name" value="Tetratricopeptide repeat domain"/>
    <property type="match status" value="1"/>
</dbReference>
<dbReference type="RefSeq" id="WP_066227699.1">
    <property type="nucleotide sequence ID" value="NZ_LQYN01000015.1"/>
</dbReference>
<protein>
    <recommendedName>
        <fullName evidence="1">HTH cro/C1-type domain-containing protein</fullName>
    </recommendedName>
</protein>
<name>A0A150LE04_9BACI</name>
<dbReference type="InterPro" id="IPR001387">
    <property type="entry name" value="Cro/C1-type_HTH"/>
</dbReference>
<accession>A0A150LE04</accession>
<proteinExistence type="predicted"/>
<dbReference type="Pfam" id="PF14938">
    <property type="entry name" value="SNAP"/>
    <property type="match status" value="1"/>
</dbReference>
<dbReference type="Proteomes" id="UP000075666">
    <property type="component" value="Unassembled WGS sequence"/>
</dbReference>
<dbReference type="InterPro" id="IPR053163">
    <property type="entry name" value="HTH-type_regulator_Rgg"/>
</dbReference>
<dbReference type="Pfam" id="PF01381">
    <property type="entry name" value="HTH_3"/>
    <property type="match status" value="1"/>
</dbReference>
<keyword evidence="3" id="KW-1185">Reference proteome</keyword>
<dbReference type="InterPro" id="IPR010982">
    <property type="entry name" value="Lambda_DNA-bd_dom_sf"/>
</dbReference>
<dbReference type="SUPFAM" id="SSF47413">
    <property type="entry name" value="lambda repressor-like DNA-binding domains"/>
    <property type="match status" value="1"/>
</dbReference>
<gene>
    <name evidence="2" type="ORF">B4102_0145</name>
</gene>
<dbReference type="InterPro" id="IPR011990">
    <property type="entry name" value="TPR-like_helical_dom_sf"/>
</dbReference>
<dbReference type="CDD" id="cd00093">
    <property type="entry name" value="HTH_XRE"/>
    <property type="match status" value="1"/>
</dbReference>
<dbReference type="PANTHER" id="PTHR37038">
    <property type="entry name" value="TRANSCRIPTIONAL REGULATOR-RELATED"/>
    <property type="match status" value="1"/>
</dbReference>
<evidence type="ECO:0000259" key="1">
    <source>
        <dbReference type="PROSITE" id="PS50943"/>
    </source>
</evidence>
<dbReference type="SUPFAM" id="SSF48452">
    <property type="entry name" value="TPR-like"/>
    <property type="match status" value="1"/>
</dbReference>
<dbReference type="PROSITE" id="PS50943">
    <property type="entry name" value="HTH_CROC1"/>
    <property type="match status" value="1"/>
</dbReference>
<sequence>MNIGAIIKLNRINQNLTQEELADGIISISYLSKIENGKIEPNEEVIKLLCRKLGIQINNQIDDSTKVICNEWFHLLLTSSNIEEIKQKYKEINEVSKTIHDSELQLLIKIHMIRYYLKIGETTKALEQINNLKDVSGTFNNLQKYYWYKFNGNYYSIVEEENDALRNYTLSEDLLPLLELKEDEIADILYSLAVTYSKHRLTSEAQSHANKALEHYRQVYNFSRCAECHIILGICYRRINNHSKAEKNYQLAKQLAESTDNKRLIHLTHLNTGYLYLVKGDLQKAIENFDIIVHSTDSTLHDRLLTTTAIIGEYYKRKNFDEAKKRINQGLSWINDENRNKYLSFYYEILTHLYLIDNEHDKLENLLEHKFIPYLKEQKNYAKLTEYAEVLGKHFEDKHKYKNAATYYKLVNYSYKQFVQI</sequence>